<evidence type="ECO:0000259" key="6">
    <source>
        <dbReference type="PROSITE" id="PS50892"/>
    </source>
</evidence>
<comment type="subcellular location">
    <subcellularLocation>
        <location evidence="2">Endomembrane system</location>
        <topology evidence="2">Single-pass type IV membrane protein</topology>
    </subcellularLocation>
</comment>
<dbReference type="AlphaFoldDB" id="A0A9N7TVY2"/>
<dbReference type="GO" id="GO:0016192">
    <property type="term" value="P:vesicle-mediated transport"/>
    <property type="evidence" value="ECO:0007669"/>
    <property type="project" value="InterPro"/>
</dbReference>
<evidence type="ECO:0000256" key="3">
    <source>
        <dbReference type="PROSITE-ProRule" id="PRU00290"/>
    </source>
</evidence>
<proteinExistence type="inferred from homology"/>
<sequence length="110" mass="12738">MLINVKRLPDEFILRVLIGQANEKLQQTQDEVEELKDIMMENINKAEERSVKLEDLVVRAELLLEEAKKFEKNTRKLIPEEDNKMRYVLIGIGVVATFVIIGLIIFGVTR</sequence>
<keyword evidence="5" id="KW-0812">Transmembrane</keyword>
<keyword evidence="8" id="KW-1185">Reference proteome</keyword>
<dbReference type="PROSITE" id="PS50892">
    <property type="entry name" value="V_SNARE"/>
    <property type="match status" value="1"/>
</dbReference>
<keyword evidence="3 4" id="KW-0175">Coiled coil</keyword>
<dbReference type="InterPro" id="IPR042855">
    <property type="entry name" value="V_SNARE_CC"/>
</dbReference>
<organism evidence="7 8">
    <name type="scientific">Pleuronectes platessa</name>
    <name type="common">European plaice</name>
    <dbReference type="NCBI Taxonomy" id="8262"/>
    <lineage>
        <taxon>Eukaryota</taxon>
        <taxon>Metazoa</taxon>
        <taxon>Chordata</taxon>
        <taxon>Craniata</taxon>
        <taxon>Vertebrata</taxon>
        <taxon>Euteleostomi</taxon>
        <taxon>Actinopterygii</taxon>
        <taxon>Neopterygii</taxon>
        <taxon>Teleostei</taxon>
        <taxon>Neoteleostei</taxon>
        <taxon>Acanthomorphata</taxon>
        <taxon>Carangaria</taxon>
        <taxon>Pleuronectiformes</taxon>
        <taxon>Pleuronectoidei</taxon>
        <taxon>Pleuronectidae</taxon>
        <taxon>Pleuronectes</taxon>
    </lineage>
</organism>
<dbReference type="Proteomes" id="UP001153269">
    <property type="component" value="Unassembled WGS sequence"/>
</dbReference>
<evidence type="ECO:0000256" key="4">
    <source>
        <dbReference type="SAM" id="Coils"/>
    </source>
</evidence>
<dbReference type="EMBL" id="CADEAL010000405">
    <property type="protein sequence ID" value="CAB1419712.1"/>
    <property type="molecule type" value="Genomic_DNA"/>
</dbReference>
<dbReference type="SUPFAM" id="SSF58038">
    <property type="entry name" value="SNARE fusion complex"/>
    <property type="match status" value="1"/>
</dbReference>
<accession>A0A9N7TVY2</accession>
<comment type="similarity">
    <text evidence="1">Belongs to the synaptobrevin family.</text>
</comment>
<dbReference type="PANTHER" id="PTHR45701">
    <property type="entry name" value="SYNAPTOBREVIN FAMILY MEMBER"/>
    <property type="match status" value="1"/>
</dbReference>
<name>A0A9N7TVY2_PLEPL</name>
<evidence type="ECO:0000256" key="1">
    <source>
        <dbReference type="ARBA" id="ARBA00008025"/>
    </source>
</evidence>
<dbReference type="GO" id="GO:0016020">
    <property type="term" value="C:membrane"/>
    <property type="evidence" value="ECO:0007669"/>
    <property type="project" value="InterPro"/>
</dbReference>
<comment type="caution">
    <text evidence="7">The sequence shown here is derived from an EMBL/GenBank/DDBJ whole genome shotgun (WGS) entry which is preliminary data.</text>
</comment>
<evidence type="ECO:0000313" key="7">
    <source>
        <dbReference type="EMBL" id="CAB1419712.1"/>
    </source>
</evidence>
<dbReference type="InterPro" id="IPR016444">
    <property type="entry name" value="Synaptobrevin/VAMP"/>
</dbReference>
<evidence type="ECO:0000313" key="8">
    <source>
        <dbReference type="Proteomes" id="UP001153269"/>
    </source>
</evidence>
<evidence type="ECO:0000256" key="5">
    <source>
        <dbReference type="SAM" id="Phobius"/>
    </source>
</evidence>
<gene>
    <name evidence="7" type="ORF">PLEPLA_LOCUS7563</name>
</gene>
<keyword evidence="5" id="KW-1133">Transmembrane helix</keyword>
<feature type="coiled-coil region" evidence="4">
    <location>
        <begin position="18"/>
        <end position="73"/>
    </location>
</feature>
<evidence type="ECO:0000256" key="2">
    <source>
        <dbReference type="ARBA" id="ARBA00046280"/>
    </source>
</evidence>
<feature type="transmembrane region" description="Helical" evidence="5">
    <location>
        <begin position="87"/>
        <end position="108"/>
    </location>
</feature>
<protein>
    <recommendedName>
        <fullName evidence="6">V-SNARE coiled-coil homology domain-containing protein</fullName>
    </recommendedName>
</protein>
<feature type="domain" description="V-SNARE coiled-coil homology" evidence="6">
    <location>
        <begin position="24"/>
        <end position="84"/>
    </location>
</feature>
<keyword evidence="5" id="KW-0472">Membrane</keyword>
<reference evidence="7" key="1">
    <citation type="submission" date="2020-03" db="EMBL/GenBank/DDBJ databases">
        <authorList>
            <person name="Weist P."/>
        </authorList>
    </citation>
    <scope>NUCLEOTIDE SEQUENCE</scope>
</reference>
<dbReference type="GO" id="GO:0012505">
    <property type="term" value="C:endomembrane system"/>
    <property type="evidence" value="ECO:0007669"/>
    <property type="project" value="UniProtKB-SubCell"/>
</dbReference>
<dbReference type="Pfam" id="PF00957">
    <property type="entry name" value="Synaptobrevin"/>
    <property type="match status" value="1"/>
</dbReference>
<dbReference type="InterPro" id="IPR001388">
    <property type="entry name" value="Synaptobrevin-like"/>
</dbReference>
<dbReference type="PRINTS" id="PR00219">
    <property type="entry name" value="SYNAPTOBREVN"/>
</dbReference>
<dbReference type="Gene3D" id="1.20.5.110">
    <property type="match status" value="1"/>
</dbReference>